<evidence type="ECO:0000256" key="4">
    <source>
        <dbReference type="ARBA" id="ARBA00022574"/>
    </source>
</evidence>
<dbReference type="InterPro" id="IPR050687">
    <property type="entry name" value="Dynein_IC"/>
</dbReference>
<dbReference type="AlphaFoldDB" id="A0A2J8QS61"/>
<sequence length="141" mass="15936">CGTAFDFHKEIDYMFLVGTEEGKIYKCSKSYSSQFLDTYDAHNTSVDTVSWNPYHTKVFMSCSSDWTVKIWDHTIKTPMFIYDLNSAVGDVAWAPYSSTVFAAVTTDGKEKKGQEVQKGPAVEIAKLDKLLNLVREVKIKT</sequence>
<evidence type="ECO:0000256" key="5">
    <source>
        <dbReference type="ARBA" id="ARBA00022701"/>
    </source>
</evidence>
<dbReference type="PANTHER" id="PTHR12442">
    <property type="entry name" value="DYNEIN INTERMEDIATE CHAIN"/>
    <property type="match status" value="1"/>
</dbReference>
<gene>
    <name evidence="12" type="ORF">CK820_G0014414</name>
</gene>
<evidence type="ECO:0000256" key="9">
    <source>
        <dbReference type="ARBA" id="ARBA00023212"/>
    </source>
</evidence>
<name>A0A2J8QS61_PANTR</name>
<dbReference type="PANTHER" id="PTHR12442:SF11">
    <property type="entry name" value="DYNEIN AXONEMAL INTERMEDIATE CHAIN 1"/>
    <property type="match status" value="1"/>
</dbReference>
<evidence type="ECO:0000256" key="3">
    <source>
        <dbReference type="ARBA" id="ARBA00022490"/>
    </source>
</evidence>
<organism evidence="12">
    <name type="scientific">Pan troglodytes</name>
    <name type="common">Chimpanzee</name>
    <dbReference type="NCBI Taxonomy" id="9598"/>
    <lineage>
        <taxon>Eukaryota</taxon>
        <taxon>Metazoa</taxon>
        <taxon>Chordata</taxon>
        <taxon>Craniata</taxon>
        <taxon>Vertebrata</taxon>
        <taxon>Euteleostomi</taxon>
        <taxon>Mammalia</taxon>
        <taxon>Eutheria</taxon>
        <taxon>Euarchontoglires</taxon>
        <taxon>Primates</taxon>
        <taxon>Haplorrhini</taxon>
        <taxon>Catarrhini</taxon>
        <taxon>Hominidae</taxon>
        <taxon>Pan</taxon>
    </lineage>
</organism>
<keyword evidence="10" id="KW-0966">Cell projection</keyword>
<feature type="repeat" description="WD" evidence="11">
    <location>
        <begin position="39"/>
        <end position="72"/>
    </location>
</feature>
<dbReference type="EMBL" id="NBAG03000022">
    <property type="protein sequence ID" value="PNI99107.1"/>
    <property type="molecule type" value="Genomic_DNA"/>
</dbReference>
<dbReference type="SUPFAM" id="SSF50978">
    <property type="entry name" value="WD40 repeat-like"/>
    <property type="match status" value="1"/>
</dbReference>
<comment type="caution">
    <text evidence="12">The sequence shown here is derived from an EMBL/GenBank/DDBJ whole genome shotgun (WGS) entry which is preliminary data.</text>
</comment>
<dbReference type="GO" id="GO:0005874">
    <property type="term" value="C:microtubule"/>
    <property type="evidence" value="ECO:0007669"/>
    <property type="project" value="UniProtKB-KW"/>
</dbReference>
<dbReference type="GO" id="GO:0005930">
    <property type="term" value="C:axoneme"/>
    <property type="evidence" value="ECO:0007669"/>
    <property type="project" value="UniProtKB-SubCell"/>
</dbReference>
<dbReference type="PROSITE" id="PS50294">
    <property type="entry name" value="WD_REPEATS_REGION"/>
    <property type="match status" value="1"/>
</dbReference>
<comment type="subcellular location">
    <subcellularLocation>
        <location evidence="1">Cytoplasm</location>
        <location evidence="1">Cytoskeleton</location>
        <location evidence="1">Cilium axoneme</location>
    </subcellularLocation>
</comment>
<keyword evidence="3" id="KW-0963">Cytoplasm</keyword>
<dbReference type="GO" id="GO:0030286">
    <property type="term" value="C:dynein complex"/>
    <property type="evidence" value="ECO:0007669"/>
    <property type="project" value="UniProtKB-KW"/>
</dbReference>
<evidence type="ECO:0000256" key="7">
    <source>
        <dbReference type="ARBA" id="ARBA00023017"/>
    </source>
</evidence>
<evidence type="ECO:0000256" key="11">
    <source>
        <dbReference type="PROSITE-ProRule" id="PRU00221"/>
    </source>
</evidence>
<feature type="non-terminal residue" evidence="12">
    <location>
        <position position="1"/>
    </location>
</feature>
<keyword evidence="6" id="KW-0677">Repeat</keyword>
<evidence type="ECO:0000256" key="10">
    <source>
        <dbReference type="ARBA" id="ARBA00023273"/>
    </source>
</evidence>
<evidence type="ECO:0000313" key="12">
    <source>
        <dbReference type="EMBL" id="PNI99107.1"/>
    </source>
</evidence>
<reference evidence="12" key="1">
    <citation type="submission" date="2017-12" db="EMBL/GenBank/DDBJ databases">
        <title>High-resolution comparative analysis of great ape genomes.</title>
        <authorList>
            <person name="Pollen A."/>
            <person name="Hastie A."/>
            <person name="Hormozdiari F."/>
            <person name="Dougherty M."/>
            <person name="Liu R."/>
            <person name="Chaisson M."/>
            <person name="Hoppe E."/>
            <person name="Hill C."/>
            <person name="Pang A."/>
            <person name="Hillier L."/>
            <person name="Baker C."/>
            <person name="Armstrong J."/>
            <person name="Shendure J."/>
            <person name="Paten B."/>
            <person name="Wilson R."/>
            <person name="Chao H."/>
            <person name="Schneider V."/>
            <person name="Ventura M."/>
            <person name="Kronenberg Z."/>
            <person name="Murali S."/>
            <person name="Gordon D."/>
            <person name="Cantsilieris S."/>
            <person name="Munson K."/>
            <person name="Nelson B."/>
            <person name="Raja A."/>
            <person name="Underwood J."/>
            <person name="Diekhans M."/>
            <person name="Fiddes I."/>
            <person name="Haussler D."/>
            <person name="Eichler E."/>
        </authorList>
    </citation>
    <scope>NUCLEOTIDE SEQUENCE [LARGE SCALE GENOMIC DNA]</scope>
    <source>
        <strain evidence="12">Yerkes chimp pedigree #C0471</strain>
    </source>
</reference>
<keyword evidence="9" id="KW-0206">Cytoskeleton</keyword>
<evidence type="ECO:0000256" key="6">
    <source>
        <dbReference type="ARBA" id="ARBA00022737"/>
    </source>
</evidence>
<accession>A0A2J8QS61</accession>
<keyword evidence="5" id="KW-0493">Microtubule</keyword>
<evidence type="ECO:0000256" key="8">
    <source>
        <dbReference type="ARBA" id="ARBA00023175"/>
    </source>
</evidence>
<dbReference type="Pfam" id="PF00400">
    <property type="entry name" value="WD40"/>
    <property type="match status" value="1"/>
</dbReference>
<comment type="similarity">
    <text evidence="2">Belongs to the dynein intermediate chain family.</text>
</comment>
<protein>
    <submittedName>
        <fullName evidence="12">DNAI1 isoform 3</fullName>
    </submittedName>
</protein>
<keyword evidence="7" id="KW-0243">Dynein</keyword>
<dbReference type="InterPro" id="IPR036322">
    <property type="entry name" value="WD40_repeat_dom_sf"/>
</dbReference>
<keyword evidence="4 11" id="KW-0853">WD repeat</keyword>
<evidence type="ECO:0000256" key="2">
    <source>
        <dbReference type="ARBA" id="ARBA00011059"/>
    </source>
</evidence>
<dbReference type="PROSITE" id="PS50082">
    <property type="entry name" value="WD_REPEATS_2"/>
    <property type="match status" value="1"/>
</dbReference>
<dbReference type="SMART" id="SM00320">
    <property type="entry name" value="WD40"/>
    <property type="match status" value="1"/>
</dbReference>
<proteinExistence type="inferred from homology"/>
<dbReference type="InterPro" id="IPR001680">
    <property type="entry name" value="WD40_rpt"/>
</dbReference>
<dbReference type="Gene3D" id="2.130.10.10">
    <property type="entry name" value="YVTN repeat-like/Quinoprotein amine dehydrogenase"/>
    <property type="match status" value="1"/>
</dbReference>
<dbReference type="InterPro" id="IPR015943">
    <property type="entry name" value="WD40/YVTN_repeat-like_dom_sf"/>
</dbReference>
<evidence type="ECO:0000256" key="1">
    <source>
        <dbReference type="ARBA" id="ARBA00004430"/>
    </source>
</evidence>
<keyword evidence="8" id="KW-0505">Motor protein</keyword>